<dbReference type="Gene3D" id="2.60.40.790">
    <property type="match status" value="1"/>
</dbReference>
<organism evidence="5 8">
    <name type="scientific">Cryptomeria japonica</name>
    <name type="common">Japanese cedar</name>
    <name type="synonym">Cupressus japonica</name>
    <dbReference type="NCBI Taxonomy" id="3369"/>
    <lineage>
        <taxon>Eukaryota</taxon>
        <taxon>Viridiplantae</taxon>
        <taxon>Streptophyta</taxon>
        <taxon>Embryophyta</taxon>
        <taxon>Tracheophyta</taxon>
        <taxon>Spermatophyta</taxon>
        <taxon>Pinopsida</taxon>
        <taxon>Pinidae</taxon>
        <taxon>Conifers II</taxon>
        <taxon>Cupressales</taxon>
        <taxon>Cupressaceae</taxon>
        <taxon>Cryptomeria</taxon>
    </lineage>
</organism>
<dbReference type="InterPro" id="IPR008978">
    <property type="entry name" value="HSP20-like_chaperone"/>
</dbReference>
<evidence type="ECO:0000259" key="4">
    <source>
        <dbReference type="PROSITE" id="PS01031"/>
    </source>
</evidence>
<dbReference type="InterPro" id="IPR031107">
    <property type="entry name" value="Small_HSP"/>
</dbReference>
<evidence type="ECO:0000313" key="8">
    <source>
        <dbReference type="Proteomes" id="UP001234787"/>
    </source>
</evidence>
<keyword evidence="8" id="KW-1185">Reference proteome</keyword>
<dbReference type="EMBL" id="BSEH01000624">
    <property type="protein sequence ID" value="GLJ58948.1"/>
    <property type="molecule type" value="Genomic_DNA"/>
</dbReference>
<keyword evidence="1" id="KW-0346">Stress response</keyword>
<dbReference type="SUPFAM" id="SSF49764">
    <property type="entry name" value="HSP20-like chaperones"/>
    <property type="match status" value="1"/>
</dbReference>
<sequence>MSDIHRDFVNYNEMTRSDFANYYEMNRSDLANSYAKIVDPRYKMPDSFVSWKETTTFPPVDWNETADTHVFKADLAGEDKAAVKLGVVDGRILEISGERSIEGGKNYLRCERFKGRFLRRFTLPENAKVDEVKAGMENGVLTVTVPKQPDTQALFRDIEIC</sequence>
<comment type="similarity">
    <text evidence="2 3">Belongs to the small heat shock protein (HSP20) family.</text>
</comment>
<evidence type="ECO:0000313" key="7">
    <source>
        <dbReference type="EMBL" id="GLJ58948.1"/>
    </source>
</evidence>
<dbReference type="EMBL" id="BSEH01000576">
    <property type="protein sequence ID" value="GLJ58865.1"/>
    <property type="molecule type" value="Genomic_DNA"/>
</dbReference>
<dbReference type="Proteomes" id="UP001234787">
    <property type="component" value="Unassembled WGS sequence"/>
</dbReference>
<proteinExistence type="inferred from homology"/>
<evidence type="ECO:0000256" key="3">
    <source>
        <dbReference type="RuleBase" id="RU003616"/>
    </source>
</evidence>
<dbReference type="PANTHER" id="PTHR11527">
    <property type="entry name" value="HEAT-SHOCK PROTEIN 20 FAMILY MEMBER"/>
    <property type="match status" value="1"/>
</dbReference>
<accession>A0AAD3NSD3</accession>
<reference evidence="5" key="1">
    <citation type="submission" date="2022-12" db="EMBL/GenBank/DDBJ databases">
        <title>Chromosome-Level Genome Assembly of Japanese Cedar (Cryptomeriajaponica D. Don).</title>
        <authorList>
            <person name="Fujino T."/>
            <person name="Yamaguchi K."/>
            <person name="Yokoyama T."/>
            <person name="Hamanaka T."/>
            <person name="Harazono Y."/>
            <person name="Kamada H."/>
            <person name="Kobayashi W."/>
            <person name="Ujino-Ihara T."/>
            <person name="Uchiyama K."/>
            <person name="Matsumoto A."/>
            <person name="Izuno A."/>
            <person name="Tsumura Y."/>
            <person name="Toyoda A."/>
            <person name="Shigenobu S."/>
            <person name="Moriguchi Y."/>
            <person name="Ueno S."/>
            <person name="Kasahara M."/>
        </authorList>
    </citation>
    <scope>NUCLEOTIDE SEQUENCE</scope>
</reference>
<comment type="caution">
    <text evidence="5">The sequence shown here is derived from an EMBL/GenBank/DDBJ whole genome shotgun (WGS) entry which is preliminary data.</text>
</comment>
<evidence type="ECO:0000313" key="5">
    <source>
        <dbReference type="EMBL" id="GLJ58471.1"/>
    </source>
</evidence>
<evidence type="ECO:0000256" key="1">
    <source>
        <dbReference type="ARBA" id="ARBA00023016"/>
    </source>
</evidence>
<dbReference type="PROSITE" id="PS01031">
    <property type="entry name" value="SHSP"/>
    <property type="match status" value="1"/>
</dbReference>
<name>A0AAD3NSD3_CRYJA</name>
<gene>
    <name evidence="5" type="ORF">SUGI_1451030</name>
    <name evidence="6" type="ORF">SUGI_1481080</name>
    <name evidence="7" type="ORF">SUGI_1486020</name>
</gene>
<evidence type="ECO:0000256" key="2">
    <source>
        <dbReference type="PROSITE-ProRule" id="PRU00285"/>
    </source>
</evidence>
<dbReference type="AlphaFoldDB" id="A0AAD3NSD3"/>
<protein>
    <recommendedName>
        <fullName evidence="4">SHSP domain-containing protein</fullName>
    </recommendedName>
</protein>
<dbReference type="EMBL" id="BSEH01000388">
    <property type="protein sequence ID" value="GLJ58471.1"/>
    <property type="molecule type" value="Genomic_DNA"/>
</dbReference>
<evidence type="ECO:0000313" key="6">
    <source>
        <dbReference type="EMBL" id="GLJ58865.1"/>
    </source>
</evidence>
<feature type="domain" description="SHSP" evidence="4">
    <location>
        <begin position="51"/>
        <end position="161"/>
    </location>
</feature>
<dbReference type="Pfam" id="PF00011">
    <property type="entry name" value="HSP20"/>
    <property type="match status" value="1"/>
</dbReference>
<dbReference type="InterPro" id="IPR002068">
    <property type="entry name" value="A-crystallin/Hsp20_dom"/>
</dbReference>